<feature type="domain" description="F-box" evidence="1">
    <location>
        <begin position="8"/>
        <end position="50"/>
    </location>
</feature>
<dbReference type="SUPFAM" id="SSF52047">
    <property type="entry name" value="RNI-like"/>
    <property type="match status" value="2"/>
</dbReference>
<dbReference type="InterPro" id="IPR032675">
    <property type="entry name" value="LRR_dom_sf"/>
</dbReference>
<dbReference type="Proteomes" id="UP000265566">
    <property type="component" value="Chromosome 6"/>
</dbReference>
<dbReference type="Pfam" id="PF00646">
    <property type="entry name" value="F-box"/>
    <property type="match status" value="1"/>
</dbReference>
<organism evidence="2 3">
    <name type="scientific">Medicago truncatula</name>
    <name type="common">Barrel medic</name>
    <name type="synonym">Medicago tribuloides</name>
    <dbReference type="NCBI Taxonomy" id="3880"/>
    <lineage>
        <taxon>Eukaryota</taxon>
        <taxon>Viridiplantae</taxon>
        <taxon>Streptophyta</taxon>
        <taxon>Embryophyta</taxon>
        <taxon>Tracheophyta</taxon>
        <taxon>Spermatophyta</taxon>
        <taxon>Magnoliopsida</taxon>
        <taxon>eudicotyledons</taxon>
        <taxon>Gunneridae</taxon>
        <taxon>Pentapetalae</taxon>
        <taxon>rosids</taxon>
        <taxon>fabids</taxon>
        <taxon>Fabales</taxon>
        <taxon>Fabaceae</taxon>
        <taxon>Papilionoideae</taxon>
        <taxon>50 kb inversion clade</taxon>
        <taxon>NPAAA clade</taxon>
        <taxon>Hologalegina</taxon>
        <taxon>IRL clade</taxon>
        <taxon>Trifolieae</taxon>
        <taxon>Medicago</taxon>
    </lineage>
</organism>
<dbReference type="Gramene" id="rna35184">
    <property type="protein sequence ID" value="RHN50846.1"/>
    <property type="gene ID" value="gene35184"/>
</dbReference>
<dbReference type="InterPro" id="IPR001810">
    <property type="entry name" value="F-box_dom"/>
</dbReference>
<evidence type="ECO:0000313" key="2">
    <source>
        <dbReference type="EMBL" id="RHN50846.1"/>
    </source>
</evidence>
<evidence type="ECO:0000259" key="1">
    <source>
        <dbReference type="Pfam" id="PF00646"/>
    </source>
</evidence>
<dbReference type="InterPro" id="IPR036047">
    <property type="entry name" value="F-box-like_dom_sf"/>
</dbReference>
<dbReference type="PANTHER" id="PTHR13318:SF106">
    <property type="entry name" value="F-BOX_LRR-REPEAT PROTEIN 2"/>
    <property type="match status" value="1"/>
</dbReference>
<comment type="caution">
    <text evidence="2">The sequence shown here is derived from an EMBL/GenBank/DDBJ whole genome shotgun (WGS) entry which is preliminary data.</text>
</comment>
<dbReference type="SUPFAM" id="SSF81383">
    <property type="entry name" value="F-box domain"/>
    <property type="match status" value="1"/>
</dbReference>
<name>A0A396HC96_MEDTR</name>
<dbReference type="PANTHER" id="PTHR13318">
    <property type="entry name" value="PARTNER OF PAIRED, ISOFORM B-RELATED"/>
    <property type="match status" value="1"/>
</dbReference>
<dbReference type="AlphaFoldDB" id="A0A396HC96"/>
<reference evidence="3" key="1">
    <citation type="journal article" date="2018" name="Nat. Plants">
        <title>Whole-genome landscape of Medicago truncatula symbiotic genes.</title>
        <authorList>
            <person name="Pecrix Y."/>
            <person name="Staton S.E."/>
            <person name="Sallet E."/>
            <person name="Lelandais-Briere C."/>
            <person name="Moreau S."/>
            <person name="Carrere S."/>
            <person name="Blein T."/>
            <person name="Jardinaud M.F."/>
            <person name="Latrasse D."/>
            <person name="Zouine M."/>
            <person name="Zahm M."/>
            <person name="Kreplak J."/>
            <person name="Mayjonade B."/>
            <person name="Satge C."/>
            <person name="Perez M."/>
            <person name="Cauet S."/>
            <person name="Marande W."/>
            <person name="Chantry-Darmon C."/>
            <person name="Lopez-Roques C."/>
            <person name="Bouchez O."/>
            <person name="Berard A."/>
            <person name="Debelle F."/>
            <person name="Munos S."/>
            <person name="Bendahmane A."/>
            <person name="Berges H."/>
            <person name="Niebel A."/>
            <person name="Buitink J."/>
            <person name="Frugier F."/>
            <person name="Benhamed M."/>
            <person name="Crespi M."/>
            <person name="Gouzy J."/>
            <person name="Gamas P."/>
        </authorList>
    </citation>
    <scope>NUCLEOTIDE SEQUENCE [LARGE SCALE GENOMIC DNA]</scope>
    <source>
        <strain evidence="3">cv. Jemalong A17</strain>
    </source>
</reference>
<proteinExistence type="predicted"/>
<accession>A0A396HC96</accession>
<dbReference type="EMBL" id="PSQE01000006">
    <property type="protein sequence ID" value="RHN50846.1"/>
    <property type="molecule type" value="Genomic_DNA"/>
</dbReference>
<dbReference type="Gene3D" id="3.80.10.10">
    <property type="entry name" value="Ribonuclease Inhibitor"/>
    <property type="match status" value="1"/>
</dbReference>
<gene>
    <name evidence="2" type="ORF">MtrunA17_Chr6g0461961</name>
</gene>
<evidence type="ECO:0000313" key="3">
    <source>
        <dbReference type="Proteomes" id="UP000265566"/>
    </source>
</evidence>
<protein>
    <submittedName>
        <fullName evidence="2">Putative F-box domain, leucine-rich repeat domain, L domain-containing protein</fullName>
    </submittedName>
</protein>
<sequence length="338" mass="38637">MKRKKMVENLPDDCWEYILKYFVKENGGYYLNSLSLVSKQFLSITNSLLFSLDVYPSRVPFLKYLLKRFPNLTSITLNYCFPLKKLTSLVLSGEPKFPFEKLNSLALSGESIFPTDGLRAFSQNITTLTSFTCSTDFLYKNDLLLVADCFPLLKELNLELSCPILKSQTIFKNGSQSLLSKRRLVNNRTDFINGIHSLLSKCPCIQHLSLYNTFFLNDTHVAEFSESALFSLVRNCPSLSEIKMENTAIWTKSVENSGLLDLNTCEYISEGIFQVSGRCGKIKHLNLAKCPRVKRLRIKIVIPQLEVLNLSYTKVDDKTLYSISKNCCRLLELFTEKL</sequence>